<name>A0A183U8W4_TOXCA</name>
<proteinExistence type="predicted"/>
<protein>
    <submittedName>
        <fullName evidence="2">SIS domain-containing protein</fullName>
    </submittedName>
</protein>
<accession>A0A183U8W4</accession>
<dbReference type="WBParaSite" id="TCNE_0000493401-mRNA-1">
    <property type="protein sequence ID" value="TCNE_0000493401-mRNA-1"/>
    <property type="gene ID" value="TCNE_0000493401"/>
</dbReference>
<keyword evidence="1" id="KW-1185">Reference proteome</keyword>
<sequence length="141" mass="15715">LNEPNGAVFFAAIGNYHYGEILRQKAVESGVQVRYDDLFAQQGNGNKLTSGLRDVMLFLKICKDFAFVISSGTEFHVFITLFGKKVLEYVESAFLYSKLRGVRRASATISGGYFEEFIEFIGVNVFVNNIVSHIKIGVEAT</sequence>
<dbReference type="AlphaFoldDB" id="A0A183U8W4"/>
<organism evidence="1 2">
    <name type="scientific">Toxocara canis</name>
    <name type="common">Canine roundworm</name>
    <dbReference type="NCBI Taxonomy" id="6265"/>
    <lineage>
        <taxon>Eukaryota</taxon>
        <taxon>Metazoa</taxon>
        <taxon>Ecdysozoa</taxon>
        <taxon>Nematoda</taxon>
        <taxon>Chromadorea</taxon>
        <taxon>Rhabditida</taxon>
        <taxon>Spirurina</taxon>
        <taxon>Ascaridomorpha</taxon>
        <taxon>Ascaridoidea</taxon>
        <taxon>Toxocaridae</taxon>
        <taxon>Toxocara</taxon>
    </lineage>
</organism>
<evidence type="ECO:0000313" key="2">
    <source>
        <dbReference type="WBParaSite" id="TCNE_0000493401-mRNA-1"/>
    </source>
</evidence>
<reference evidence="2" key="1">
    <citation type="submission" date="2016-06" db="UniProtKB">
        <authorList>
            <consortium name="WormBaseParasite"/>
        </authorList>
    </citation>
    <scope>IDENTIFICATION</scope>
</reference>
<evidence type="ECO:0000313" key="1">
    <source>
        <dbReference type="Proteomes" id="UP000050794"/>
    </source>
</evidence>
<dbReference type="Proteomes" id="UP000050794">
    <property type="component" value="Unassembled WGS sequence"/>
</dbReference>